<feature type="compositionally biased region" description="Low complexity" evidence="1">
    <location>
        <begin position="42"/>
        <end position="58"/>
    </location>
</feature>
<reference evidence="3" key="1">
    <citation type="submission" date="2017-01" db="EMBL/GenBank/DDBJ databases">
        <title>Comparative genomics of anhydrobiosis in the tardigrade Hypsibius dujardini.</title>
        <authorList>
            <person name="Yoshida Y."/>
            <person name="Koutsovoulos G."/>
            <person name="Laetsch D."/>
            <person name="Stevens L."/>
            <person name="Kumar S."/>
            <person name="Horikawa D."/>
            <person name="Ishino K."/>
            <person name="Komine S."/>
            <person name="Tomita M."/>
            <person name="Blaxter M."/>
            <person name="Arakawa K."/>
        </authorList>
    </citation>
    <scope>NUCLEOTIDE SEQUENCE [LARGE SCALE GENOMIC DNA]</scope>
    <source>
        <strain evidence="3">Z151</strain>
    </source>
</reference>
<keyword evidence="3" id="KW-1185">Reference proteome</keyword>
<comment type="caution">
    <text evidence="2">The sequence shown here is derived from an EMBL/GenBank/DDBJ whole genome shotgun (WGS) entry which is preliminary data.</text>
</comment>
<feature type="region of interest" description="Disordered" evidence="1">
    <location>
        <begin position="1"/>
        <end position="82"/>
    </location>
</feature>
<sequence length="140" mass="15777">MEDNSEALSAEELQRQLAEFLIPHSLEDPPTPSTSSGSEAASDNTPNSPPTSSQSSKTSPKDVHKPLRHFSQQDRAKTSRQLAMLEENLEMARKILQMREELKIPADDVNRLIEEENERGRQCFRRPQQHPIDDNDDSGG</sequence>
<dbReference type="AlphaFoldDB" id="A0A1W0WRL8"/>
<evidence type="ECO:0000313" key="2">
    <source>
        <dbReference type="EMBL" id="OQV17829.1"/>
    </source>
</evidence>
<dbReference type="Proteomes" id="UP000192578">
    <property type="component" value="Unassembled WGS sequence"/>
</dbReference>
<name>A0A1W0WRL8_HYPEX</name>
<feature type="compositionally biased region" description="Basic and acidic residues" evidence="1">
    <location>
        <begin position="59"/>
        <end position="77"/>
    </location>
</feature>
<evidence type="ECO:0000313" key="3">
    <source>
        <dbReference type="Proteomes" id="UP000192578"/>
    </source>
</evidence>
<feature type="region of interest" description="Disordered" evidence="1">
    <location>
        <begin position="120"/>
        <end position="140"/>
    </location>
</feature>
<evidence type="ECO:0000256" key="1">
    <source>
        <dbReference type="SAM" id="MobiDB-lite"/>
    </source>
</evidence>
<gene>
    <name evidence="2" type="ORF">BV898_08123</name>
</gene>
<proteinExistence type="predicted"/>
<protein>
    <submittedName>
        <fullName evidence="2">Uncharacterized protein</fullName>
    </submittedName>
</protein>
<dbReference type="EMBL" id="MTYJ01000056">
    <property type="protein sequence ID" value="OQV17829.1"/>
    <property type="molecule type" value="Genomic_DNA"/>
</dbReference>
<organism evidence="2 3">
    <name type="scientific">Hypsibius exemplaris</name>
    <name type="common">Freshwater tardigrade</name>
    <dbReference type="NCBI Taxonomy" id="2072580"/>
    <lineage>
        <taxon>Eukaryota</taxon>
        <taxon>Metazoa</taxon>
        <taxon>Ecdysozoa</taxon>
        <taxon>Tardigrada</taxon>
        <taxon>Eutardigrada</taxon>
        <taxon>Parachela</taxon>
        <taxon>Hypsibioidea</taxon>
        <taxon>Hypsibiidae</taxon>
        <taxon>Hypsibius</taxon>
    </lineage>
</organism>
<accession>A0A1W0WRL8</accession>